<evidence type="ECO:0000313" key="3">
    <source>
        <dbReference type="Proteomes" id="UP000198620"/>
    </source>
</evidence>
<reference evidence="2 3" key="1">
    <citation type="submission" date="2016-10" db="EMBL/GenBank/DDBJ databases">
        <authorList>
            <person name="de Groot N.N."/>
        </authorList>
    </citation>
    <scope>NUCLEOTIDE SEQUENCE [LARGE SCALE GENOMIC DNA]</scope>
    <source>
        <strain evidence="2 3">Nv1</strain>
    </source>
</reference>
<dbReference type="PROSITE" id="PS51257">
    <property type="entry name" value="PROKAR_LIPOPROTEIN"/>
    <property type="match status" value="1"/>
</dbReference>
<evidence type="ECO:0000256" key="1">
    <source>
        <dbReference type="SAM" id="MobiDB-lite"/>
    </source>
</evidence>
<feature type="region of interest" description="Disordered" evidence="1">
    <location>
        <begin position="143"/>
        <end position="189"/>
    </location>
</feature>
<evidence type="ECO:0000313" key="2">
    <source>
        <dbReference type="EMBL" id="SEL61607.1"/>
    </source>
</evidence>
<dbReference type="Proteomes" id="UP000198620">
    <property type="component" value="Unassembled WGS sequence"/>
</dbReference>
<gene>
    <name evidence="2" type="ORF">SAMN05216387_11829</name>
</gene>
<name>A0A1H7RQD1_9PROT</name>
<feature type="compositionally biased region" description="Pro residues" evidence="1">
    <location>
        <begin position="166"/>
        <end position="189"/>
    </location>
</feature>
<dbReference type="STRING" id="1233.SAMN05216387_11829"/>
<sequence>MQERLLKLFPLLAVCFLAGCVSIPTGPSMMALPGNGRSFDEFRYDDYVCRQFAYEQAGGTPRRASIASGVGSAAVGAGLGAAAGAALGGGRGAAIGAGTGMLAGGLAGANTARASGSISQQRYDMAYTQCMYAKGHRVPVSGQVQYSPATPYPSTQGSPSRSMPQGVPPPPPGAPPPPPPGTPPPPPPR</sequence>
<dbReference type="AlphaFoldDB" id="A0A1H7RQD1"/>
<dbReference type="RefSeq" id="WP_090829589.1">
    <property type="nucleotide sequence ID" value="NZ_FOBH01000018.1"/>
</dbReference>
<keyword evidence="3" id="KW-1185">Reference proteome</keyword>
<accession>A0A1H7RQD1</accession>
<feature type="compositionally biased region" description="Polar residues" evidence="1">
    <location>
        <begin position="143"/>
        <end position="163"/>
    </location>
</feature>
<protein>
    <submittedName>
        <fullName evidence="2">Glycine-zipper containing OmpA-like membrane domain-containing protein</fullName>
    </submittedName>
</protein>
<organism evidence="2 3">
    <name type="scientific">Nitrosovibrio tenuis</name>
    <dbReference type="NCBI Taxonomy" id="1233"/>
    <lineage>
        <taxon>Bacteria</taxon>
        <taxon>Pseudomonadati</taxon>
        <taxon>Pseudomonadota</taxon>
        <taxon>Betaproteobacteria</taxon>
        <taxon>Nitrosomonadales</taxon>
        <taxon>Nitrosomonadaceae</taxon>
        <taxon>Nitrosovibrio</taxon>
    </lineage>
</organism>
<proteinExistence type="predicted"/>
<dbReference type="EMBL" id="FOBH01000018">
    <property type="protein sequence ID" value="SEL61607.1"/>
    <property type="molecule type" value="Genomic_DNA"/>
</dbReference>